<organism evidence="1 2">
    <name type="scientific">Thorsellia kenyensis</name>
    <dbReference type="NCBI Taxonomy" id="1549888"/>
    <lineage>
        <taxon>Bacteria</taxon>
        <taxon>Pseudomonadati</taxon>
        <taxon>Pseudomonadota</taxon>
        <taxon>Gammaproteobacteria</taxon>
        <taxon>Enterobacterales</taxon>
        <taxon>Thorselliaceae</taxon>
        <taxon>Thorsellia</taxon>
    </lineage>
</organism>
<dbReference type="RefSeq" id="WP_385876358.1">
    <property type="nucleotide sequence ID" value="NZ_JBHLXE010000038.1"/>
</dbReference>
<evidence type="ECO:0008006" key="3">
    <source>
        <dbReference type="Google" id="ProtNLM"/>
    </source>
</evidence>
<reference evidence="1 2" key="1">
    <citation type="submission" date="2024-09" db="EMBL/GenBank/DDBJ databases">
        <authorList>
            <person name="Sun Q."/>
            <person name="Mori K."/>
        </authorList>
    </citation>
    <scope>NUCLEOTIDE SEQUENCE [LARGE SCALE GENOMIC DNA]</scope>
    <source>
        <strain evidence="1 2">CCM 8545</strain>
    </source>
</reference>
<dbReference type="NCBIfam" id="NF047593">
    <property type="entry name" value="IS66_ISAeme5_TnpA"/>
    <property type="match status" value="1"/>
</dbReference>
<evidence type="ECO:0000313" key="1">
    <source>
        <dbReference type="EMBL" id="MFC0179261.1"/>
    </source>
</evidence>
<keyword evidence="2" id="KW-1185">Reference proteome</keyword>
<name>A0ABV6CCG2_9GAMM</name>
<evidence type="ECO:0000313" key="2">
    <source>
        <dbReference type="Proteomes" id="UP001589758"/>
    </source>
</evidence>
<gene>
    <name evidence="1" type="ORF">ACFFIT_03965</name>
</gene>
<accession>A0ABV6CCG2</accession>
<proteinExistence type="predicted"/>
<dbReference type="Proteomes" id="UP001589758">
    <property type="component" value="Unassembled WGS sequence"/>
</dbReference>
<dbReference type="EMBL" id="JBHLXE010000038">
    <property type="protein sequence ID" value="MFC0179261.1"/>
    <property type="molecule type" value="Genomic_DNA"/>
</dbReference>
<protein>
    <recommendedName>
        <fullName evidence="3">Transposase</fullName>
    </recommendedName>
</protein>
<sequence>MTSQEKQQYWSQLFEQQAQSGLTITDFCKANKINISTYYNWRQKLTDIPSSPRIHPVVVQGSCKYPVYKTDIT</sequence>
<comment type="caution">
    <text evidence="1">The sequence shown here is derived from an EMBL/GenBank/DDBJ whole genome shotgun (WGS) entry which is preliminary data.</text>
</comment>